<keyword evidence="1" id="KW-0812">Transmembrane</keyword>
<keyword evidence="1" id="KW-1133">Transmembrane helix</keyword>
<dbReference type="AlphaFoldDB" id="A0A5N6UC83"/>
<protein>
    <submittedName>
        <fullName evidence="2">Uncharacterized protein</fullName>
    </submittedName>
</protein>
<evidence type="ECO:0000313" key="2">
    <source>
        <dbReference type="EMBL" id="KAE8156185.1"/>
    </source>
</evidence>
<accession>A0A5N6UC83</accession>
<reference evidence="2 3" key="1">
    <citation type="submission" date="2019-04" db="EMBL/GenBank/DDBJ databases">
        <title>Friends and foes A comparative genomics study of 23 Aspergillus species from section Flavi.</title>
        <authorList>
            <consortium name="DOE Joint Genome Institute"/>
            <person name="Kjaerbolling I."/>
            <person name="Vesth T."/>
            <person name="Frisvad J.C."/>
            <person name="Nybo J.L."/>
            <person name="Theobald S."/>
            <person name="Kildgaard S."/>
            <person name="Isbrandt T."/>
            <person name="Kuo A."/>
            <person name="Sato A."/>
            <person name="Lyhne E.K."/>
            <person name="Kogle M.E."/>
            <person name="Wiebenga A."/>
            <person name="Kun R.S."/>
            <person name="Lubbers R.J."/>
            <person name="Makela M.R."/>
            <person name="Barry K."/>
            <person name="Chovatia M."/>
            <person name="Clum A."/>
            <person name="Daum C."/>
            <person name="Haridas S."/>
            <person name="He G."/>
            <person name="LaButti K."/>
            <person name="Lipzen A."/>
            <person name="Mondo S."/>
            <person name="Riley R."/>
            <person name="Salamov A."/>
            <person name="Simmons B.A."/>
            <person name="Magnuson J.K."/>
            <person name="Henrissat B."/>
            <person name="Mortensen U.H."/>
            <person name="Larsen T.O."/>
            <person name="Devries R.P."/>
            <person name="Grigoriev I.V."/>
            <person name="Machida M."/>
            <person name="Baker S.E."/>
            <person name="Andersen M.R."/>
        </authorList>
    </citation>
    <scope>NUCLEOTIDE SEQUENCE [LARGE SCALE GENOMIC DNA]</scope>
    <source>
        <strain evidence="2 3">CBS 117626</strain>
    </source>
</reference>
<evidence type="ECO:0000256" key="1">
    <source>
        <dbReference type="SAM" id="Phobius"/>
    </source>
</evidence>
<name>A0A5N6UC83_ASPTM</name>
<keyword evidence="3" id="KW-1185">Reference proteome</keyword>
<dbReference type="Proteomes" id="UP000326950">
    <property type="component" value="Unassembled WGS sequence"/>
</dbReference>
<feature type="transmembrane region" description="Helical" evidence="1">
    <location>
        <begin position="28"/>
        <end position="50"/>
    </location>
</feature>
<organism evidence="2 3">
    <name type="scientific">Aspergillus tamarii</name>
    <dbReference type="NCBI Taxonomy" id="41984"/>
    <lineage>
        <taxon>Eukaryota</taxon>
        <taxon>Fungi</taxon>
        <taxon>Dikarya</taxon>
        <taxon>Ascomycota</taxon>
        <taxon>Pezizomycotina</taxon>
        <taxon>Eurotiomycetes</taxon>
        <taxon>Eurotiomycetidae</taxon>
        <taxon>Eurotiales</taxon>
        <taxon>Aspergillaceae</taxon>
        <taxon>Aspergillus</taxon>
        <taxon>Aspergillus subgen. Circumdati</taxon>
    </lineage>
</organism>
<evidence type="ECO:0000313" key="3">
    <source>
        <dbReference type="Proteomes" id="UP000326950"/>
    </source>
</evidence>
<proteinExistence type="predicted"/>
<sequence>MGRMYEIEILKFSPSLLSSFLGTYLNPAGFTTLVCLSAFLASPSHFLFLAKNYMELYRGSYPHEPLGGSQLLCSVLCRPVTSYRLIDSFTFGLQKWKYH</sequence>
<dbReference type="EMBL" id="ML738774">
    <property type="protein sequence ID" value="KAE8156185.1"/>
    <property type="molecule type" value="Genomic_DNA"/>
</dbReference>
<keyword evidence="1" id="KW-0472">Membrane</keyword>
<gene>
    <name evidence="2" type="ORF">BDV40DRAFT_281940</name>
</gene>